<evidence type="ECO:0000313" key="2">
    <source>
        <dbReference type="EMBL" id="GAA4960491.1"/>
    </source>
</evidence>
<feature type="domain" description="JmjC" evidence="1">
    <location>
        <begin position="113"/>
        <end position="275"/>
    </location>
</feature>
<dbReference type="InterPro" id="IPR041667">
    <property type="entry name" value="Cupin_8"/>
</dbReference>
<dbReference type="PANTHER" id="PTHR12461">
    <property type="entry name" value="HYPOXIA-INDUCIBLE FACTOR 1 ALPHA INHIBITOR-RELATED"/>
    <property type="match status" value="1"/>
</dbReference>
<dbReference type="AlphaFoldDB" id="A0AAV3U9R9"/>
<dbReference type="PANTHER" id="PTHR12461:SF105">
    <property type="entry name" value="HYPOXIA-INDUCIBLE FACTOR 1-ALPHA INHIBITOR"/>
    <property type="match status" value="1"/>
</dbReference>
<gene>
    <name evidence="2" type="ORF">GCM10025791_47280</name>
</gene>
<dbReference type="PROSITE" id="PS51184">
    <property type="entry name" value="JMJC"/>
    <property type="match status" value="1"/>
</dbReference>
<organism evidence="2 3">
    <name type="scientific">Halioxenophilus aromaticivorans</name>
    <dbReference type="NCBI Taxonomy" id="1306992"/>
    <lineage>
        <taxon>Bacteria</taxon>
        <taxon>Pseudomonadati</taxon>
        <taxon>Pseudomonadota</taxon>
        <taxon>Gammaproteobacteria</taxon>
        <taxon>Alteromonadales</taxon>
        <taxon>Alteromonadaceae</taxon>
        <taxon>Halioxenophilus</taxon>
    </lineage>
</organism>
<name>A0AAV3U9R9_9ALTE</name>
<accession>A0AAV3U9R9</accession>
<dbReference type="InterPro" id="IPR003347">
    <property type="entry name" value="JmjC_dom"/>
</dbReference>
<dbReference type="EMBL" id="BAABLX010000079">
    <property type="protein sequence ID" value="GAA4960491.1"/>
    <property type="molecule type" value="Genomic_DNA"/>
</dbReference>
<dbReference type="SUPFAM" id="SSF51197">
    <property type="entry name" value="Clavaminate synthase-like"/>
    <property type="match status" value="1"/>
</dbReference>
<keyword evidence="3" id="KW-1185">Reference proteome</keyword>
<dbReference type="Pfam" id="PF13621">
    <property type="entry name" value="Cupin_8"/>
    <property type="match status" value="1"/>
</dbReference>
<dbReference type="InterPro" id="IPR014710">
    <property type="entry name" value="RmlC-like_jellyroll"/>
</dbReference>
<dbReference type="Proteomes" id="UP001409585">
    <property type="component" value="Unassembled WGS sequence"/>
</dbReference>
<dbReference type="SMART" id="SM00558">
    <property type="entry name" value="JmjC"/>
    <property type="match status" value="1"/>
</dbReference>
<protein>
    <submittedName>
        <fullName evidence="2">Cupin-like domain-containing protein</fullName>
    </submittedName>
</protein>
<comment type="caution">
    <text evidence="2">The sequence shown here is derived from an EMBL/GenBank/DDBJ whole genome shotgun (WGS) entry which is preliminary data.</text>
</comment>
<reference evidence="3" key="1">
    <citation type="journal article" date="2019" name="Int. J. Syst. Evol. Microbiol.">
        <title>The Global Catalogue of Microorganisms (GCM) 10K type strain sequencing project: providing services to taxonomists for standard genome sequencing and annotation.</title>
        <authorList>
            <consortium name="The Broad Institute Genomics Platform"/>
            <consortium name="The Broad Institute Genome Sequencing Center for Infectious Disease"/>
            <person name="Wu L."/>
            <person name="Ma J."/>
        </authorList>
    </citation>
    <scope>NUCLEOTIDE SEQUENCE [LARGE SCALE GENOMIC DNA]</scope>
    <source>
        <strain evidence="3">JCM 19134</strain>
    </source>
</reference>
<dbReference type="Gene3D" id="2.60.120.10">
    <property type="entry name" value="Jelly Rolls"/>
    <property type="match status" value="1"/>
</dbReference>
<sequence length="340" mass="38452">MAQAARELHGVDPNDIPYQQLFDANEPVILKGVVGHWPMVQAGLASTRSGMDFLLQNYNGKPATVYVGEPEIEARFAYNEQCTGFNFRAETVTLNDVFSRIANGMGTQSHPYYYINSLLLNEAFPSIDSSNSLAFNHPEFASSKQIAKVWIGTQSRASAHYDIPKNIACCVMGRRRFTLFPPSQVSNLYPGPLSPTPGGQVITMVDLKAPDYDKFPRFKQAEQHAVIADMEPGDALYYPSMWWHEVEAKDAFNVMVNYWWINAPRYMGNPLDVLMHAMLELRGRSDAEKAAWRELFDYYIFGDEAQVTEHLPEACQGLLAELDDNTARRLRAQLQRSLNR</sequence>
<proteinExistence type="predicted"/>
<dbReference type="RefSeq" id="WP_345427868.1">
    <property type="nucleotide sequence ID" value="NZ_AP031496.1"/>
</dbReference>
<evidence type="ECO:0000313" key="3">
    <source>
        <dbReference type="Proteomes" id="UP001409585"/>
    </source>
</evidence>
<evidence type="ECO:0000259" key="1">
    <source>
        <dbReference type="PROSITE" id="PS51184"/>
    </source>
</evidence>